<evidence type="ECO:0000259" key="1">
    <source>
        <dbReference type="Pfam" id="PF06445"/>
    </source>
</evidence>
<sequence length="213" mass="24397">MPEKIDFKKSLDGYRSKAGEIRVLQVSAAQYLMIDGTGDPNTSDAYQQALQTLYPVAYKLKFASKAQGRDYVVPPLEGLWWAEDMAVFTERRDKSKWSWTMMLMAPAWITEEDFASAVEAAQEKKQLPCPERIRFETLLEGQCVQTLHIGPYDDEAGILATMHHEFIPAQGLRMTGKHHEIYLGDPRKVAPEKLRTILRQPVEPLQQKEDTWN</sequence>
<dbReference type="EMBL" id="BJNE01000001">
    <property type="protein sequence ID" value="GEC10843.1"/>
    <property type="molecule type" value="Genomic_DNA"/>
</dbReference>
<feature type="domain" description="GyrI-like small molecule binding" evidence="1">
    <location>
        <begin position="20"/>
        <end position="199"/>
    </location>
</feature>
<reference evidence="2 3" key="1">
    <citation type="submission" date="2019-06" db="EMBL/GenBank/DDBJ databases">
        <title>Whole genome shotgun sequence of Glutamicibacter nicotianae NBRC 14234.</title>
        <authorList>
            <person name="Hosoyama A."/>
            <person name="Uohara A."/>
            <person name="Ohji S."/>
            <person name="Ichikawa N."/>
        </authorList>
    </citation>
    <scope>NUCLEOTIDE SEQUENCE [LARGE SCALE GENOMIC DNA]</scope>
    <source>
        <strain evidence="2 3">NBRC 14234</strain>
    </source>
</reference>
<dbReference type="InterPro" id="IPR008319">
    <property type="entry name" value="GyrI-like_CCH_Lin2189-like"/>
</dbReference>
<evidence type="ECO:0000313" key="2">
    <source>
        <dbReference type="EMBL" id="GEC10843.1"/>
    </source>
</evidence>
<dbReference type="RefSeq" id="WP_174787655.1">
    <property type="nucleotide sequence ID" value="NZ_BAAAWM010000001.1"/>
</dbReference>
<name>A0ABQ0RGA4_GLUNI</name>
<dbReference type="Proteomes" id="UP000316242">
    <property type="component" value="Unassembled WGS sequence"/>
</dbReference>
<dbReference type="PIRSF" id="PIRSF031644">
    <property type="entry name" value="UCP031644"/>
    <property type="match status" value="1"/>
</dbReference>
<dbReference type="SUPFAM" id="SSF55136">
    <property type="entry name" value="Probable bacterial effector-binding domain"/>
    <property type="match status" value="1"/>
</dbReference>
<proteinExistence type="predicted"/>
<gene>
    <name evidence="2" type="ORF">ANI01nite_00460</name>
</gene>
<dbReference type="Gene3D" id="3.20.80.10">
    <property type="entry name" value="Regulatory factor, effector binding domain"/>
    <property type="match status" value="1"/>
</dbReference>
<protein>
    <recommendedName>
        <fullName evidence="1">GyrI-like small molecule binding domain-containing protein</fullName>
    </recommendedName>
</protein>
<accession>A0ABQ0RGA4</accession>
<dbReference type="InterPro" id="IPR029442">
    <property type="entry name" value="GyrI-like"/>
</dbReference>
<keyword evidence="3" id="KW-1185">Reference proteome</keyword>
<comment type="caution">
    <text evidence="2">The sequence shown here is derived from an EMBL/GenBank/DDBJ whole genome shotgun (WGS) entry which is preliminary data.</text>
</comment>
<dbReference type="InterPro" id="IPR011256">
    <property type="entry name" value="Reg_factor_effector_dom_sf"/>
</dbReference>
<dbReference type="Pfam" id="PF06445">
    <property type="entry name" value="GyrI-like"/>
    <property type="match status" value="1"/>
</dbReference>
<organism evidence="2 3">
    <name type="scientific">Glutamicibacter nicotianae</name>
    <name type="common">Arthrobacter nicotianae</name>
    <dbReference type="NCBI Taxonomy" id="37929"/>
    <lineage>
        <taxon>Bacteria</taxon>
        <taxon>Bacillati</taxon>
        <taxon>Actinomycetota</taxon>
        <taxon>Actinomycetes</taxon>
        <taxon>Micrococcales</taxon>
        <taxon>Micrococcaceae</taxon>
        <taxon>Glutamicibacter</taxon>
    </lineage>
</organism>
<evidence type="ECO:0000313" key="3">
    <source>
        <dbReference type="Proteomes" id="UP000316242"/>
    </source>
</evidence>